<reference evidence="4 5" key="1">
    <citation type="submission" date="2019-01" db="EMBL/GenBank/DDBJ databases">
        <title>Chengkuizengella sp. nov., isolated from deep-sea sediment of East Pacific Ocean.</title>
        <authorList>
            <person name="Yang J."/>
            <person name="Lai Q."/>
            <person name="Shao Z."/>
        </authorList>
    </citation>
    <scope>NUCLEOTIDE SEQUENCE [LARGE SCALE GENOMIC DNA]</scope>
    <source>
        <strain evidence="4 5">YPA3-1-1</strain>
    </source>
</reference>
<dbReference type="PANTHER" id="PTHR44196:SF2">
    <property type="entry name" value="SHORT-CHAIN DEHYDROGENASE-RELATED"/>
    <property type="match status" value="1"/>
</dbReference>
<dbReference type="InterPro" id="IPR002347">
    <property type="entry name" value="SDR_fam"/>
</dbReference>
<dbReference type="Proteomes" id="UP000448943">
    <property type="component" value="Unassembled WGS sequence"/>
</dbReference>
<dbReference type="PIRSF" id="PIRSF000126">
    <property type="entry name" value="11-beta-HSD1"/>
    <property type="match status" value="1"/>
</dbReference>
<dbReference type="GO" id="GO:0016020">
    <property type="term" value="C:membrane"/>
    <property type="evidence" value="ECO:0007669"/>
    <property type="project" value="TreeGrafter"/>
</dbReference>
<keyword evidence="5" id="KW-1185">Reference proteome</keyword>
<dbReference type="OrthoDB" id="9808814at2"/>
<dbReference type="PANTHER" id="PTHR44196">
    <property type="entry name" value="DEHYDROGENASE/REDUCTASE SDR FAMILY MEMBER 7B"/>
    <property type="match status" value="1"/>
</dbReference>
<comment type="similarity">
    <text evidence="1 3">Belongs to the short-chain dehydrogenases/reductases (SDR) family.</text>
</comment>
<dbReference type="AlphaFoldDB" id="A0A6N9Q3D3"/>
<evidence type="ECO:0000256" key="3">
    <source>
        <dbReference type="RuleBase" id="RU000363"/>
    </source>
</evidence>
<evidence type="ECO:0000313" key="4">
    <source>
        <dbReference type="EMBL" id="NBI29296.1"/>
    </source>
</evidence>
<sequence length="259" mass="28262">MMEYKNQTALITGASSGIGEVFANKLAEQGMNLILVARTEQKLEDLAKQYREKYGINTHVIVSDLSKENAAKEVKKTVDELNLHVDMLINNAGFGQVGSFIHNNLDKAHGQIMVNVSALVDMTYLFAADMEKKRNGAIINIASTAAFQPLPKMAIYGATKAFVLSFSEALWSELKHKGVKVLAICPGPTATNFFEVSGGFGAKNLRTSEQVVNTTMKALKKGKSFAIDGFGNYITANLPRFFPRQLITKVAGKVIKPSK</sequence>
<evidence type="ECO:0000313" key="5">
    <source>
        <dbReference type="Proteomes" id="UP000448943"/>
    </source>
</evidence>
<protein>
    <submittedName>
        <fullName evidence="4">SDR family oxidoreductase</fullName>
    </submittedName>
</protein>
<organism evidence="4 5">
    <name type="scientific">Chengkuizengella marina</name>
    <dbReference type="NCBI Taxonomy" id="2507566"/>
    <lineage>
        <taxon>Bacteria</taxon>
        <taxon>Bacillati</taxon>
        <taxon>Bacillota</taxon>
        <taxon>Bacilli</taxon>
        <taxon>Bacillales</taxon>
        <taxon>Paenibacillaceae</taxon>
        <taxon>Chengkuizengella</taxon>
    </lineage>
</organism>
<evidence type="ECO:0000256" key="1">
    <source>
        <dbReference type="ARBA" id="ARBA00006484"/>
    </source>
</evidence>
<dbReference type="SUPFAM" id="SSF51735">
    <property type="entry name" value="NAD(P)-binding Rossmann-fold domains"/>
    <property type="match status" value="1"/>
</dbReference>
<proteinExistence type="inferred from homology"/>
<dbReference type="InterPro" id="IPR036291">
    <property type="entry name" value="NAD(P)-bd_dom_sf"/>
</dbReference>
<accession>A0A6N9Q3D3</accession>
<dbReference type="GO" id="GO:0016491">
    <property type="term" value="F:oxidoreductase activity"/>
    <property type="evidence" value="ECO:0007669"/>
    <property type="project" value="UniProtKB-KW"/>
</dbReference>
<dbReference type="Pfam" id="PF00106">
    <property type="entry name" value="adh_short"/>
    <property type="match status" value="1"/>
</dbReference>
<name>A0A6N9Q3D3_9BACL</name>
<dbReference type="PRINTS" id="PR00080">
    <property type="entry name" value="SDRFAMILY"/>
</dbReference>
<dbReference type="PRINTS" id="PR00081">
    <property type="entry name" value="GDHRDH"/>
</dbReference>
<evidence type="ECO:0000256" key="2">
    <source>
        <dbReference type="ARBA" id="ARBA00023002"/>
    </source>
</evidence>
<gene>
    <name evidence="4" type="ORF">ERL59_10025</name>
</gene>
<comment type="caution">
    <text evidence="4">The sequence shown here is derived from an EMBL/GenBank/DDBJ whole genome shotgun (WGS) entry which is preliminary data.</text>
</comment>
<dbReference type="EMBL" id="SIJB01000023">
    <property type="protein sequence ID" value="NBI29296.1"/>
    <property type="molecule type" value="Genomic_DNA"/>
</dbReference>
<keyword evidence="2" id="KW-0560">Oxidoreductase</keyword>
<dbReference type="Gene3D" id="3.40.50.720">
    <property type="entry name" value="NAD(P)-binding Rossmann-like Domain"/>
    <property type="match status" value="1"/>
</dbReference>